<gene>
    <name evidence="4" type="ORF">ACFFJG_15420</name>
</gene>
<evidence type="ECO:0000256" key="1">
    <source>
        <dbReference type="ARBA" id="ARBA00022553"/>
    </source>
</evidence>
<feature type="domain" description="Response regulatory" evidence="3">
    <location>
        <begin position="1"/>
        <end position="113"/>
    </location>
</feature>
<feature type="modified residue" description="4-aspartylphosphate" evidence="2">
    <location>
        <position position="46"/>
    </location>
</feature>
<dbReference type="InterPro" id="IPR001789">
    <property type="entry name" value="Sig_transdc_resp-reg_receiver"/>
</dbReference>
<keyword evidence="5" id="KW-1185">Reference proteome</keyword>
<dbReference type="InterPro" id="IPR011006">
    <property type="entry name" value="CheY-like_superfamily"/>
</dbReference>
<name>A0ABV6E4H4_9ACTN</name>
<accession>A0ABV6E4H4</accession>
<proteinExistence type="predicted"/>
<evidence type="ECO:0000256" key="2">
    <source>
        <dbReference type="PROSITE-ProRule" id="PRU00169"/>
    </source>
</evidence>
<comment type="caution">
    <text evidence="4">The sequence shown here is derived from an EMBL/GenBank/DDBJ whole genome shotgun (WGS) entry which is preliminary data.</text>
</comment>
<evidence type="ECO:0000313" key="5">
    <source>
        <dbReference type="Proteomes" id="UP001589698"/>
    </source>
</evidence>
<sequence>MDDDDDIRDIISFRVRRDGHEVTSIGHPSKALEVAATQSFDLAILDWSMPVMNGGELCERLHALPHLDGLPVLIVTAYADMDTRQSAERSGASSYLTKPFSLHDLAGCVGALLPVVERAS</sequence>
<dbReference type="PANTHER" id="PTHR44591:SF3">
    <property type="entry name" value="RESPONSE REGULATORY DOMAIN-CONTAINING PROTEIN"/>
    <property type="match status" value="1"/>
</dbReference>
<reference evidence="4 5" key="1">
    <citation type="submission" date="2024-09" db="EMBL/GenBank/DDBJ databases">
        <authorList>
            <person name="Sun Q."/>
            <person name="Mori K."/>
        </authorList>
    </citation>
    <scope>NUCLEOTIDE SEQUENCE [LARGE SCALE GENOMIC DNA]</scope>
    <source>
        <strain evidence="4 5">CCM 8654</strain>
    </source>
</reference>
<organism evidence="4 5">
    <name type="scientific">Nocardioides zeicaulis</name>
    <dbReference type="NCBI Taxonomy" id="1776857"/>
    <lineage>
        <taxon>Bacteria</taxon>
        <taxon>Bacillati</taxon>
        <taxon>Actinomycetota</taxon>
        <taxon>Actinomycetes</taxon>
        <taxon>Propionibacteriales</taxon>
        <taxon>Nocardioidaceae</taxon>
        <taxon>Nocardioides</taxon>
    </lineage>
</organism>
<dbReference type="Gene3D" id="3.40.50.2300">
    <property type="match status" value="1"/>
</dbReference>
<dbReference type="SUPFAM" id="SSF52172">
    <property type="entry name" value="CheY-like"/>
    <property type="match status" value="1"/>
</dbReference>
<dbReference type="RefSeq" id="WP_378519672.1">
    <property type="nucleotide sequence ID" value="NZ_CBCSDI010000033.1"/>
</dbReference>
<dbReference type="PANTHER" id="PTHR44591">
    <property type="entry name" value="STRESS RESPONSE REGULATOR PROTEIN 1"/>
    <property type="match status" value="1"/>
</dbReference>
<dbReference type="InterPro" id="IPR050595">
    <property type="entry name" value="Bact_response_regulator"/>
</dbReference>
<dbReference type="Pfam" id="PF00072">
    <property type="entry name" value="Response_reg"/>
    <property type="match status" value="1"/>
</dbReference>
<dbReference type="PROSITE" id="PS50110">
    <property type="entry name" value="RESPONSE_REGULATORY"/>
    <property type="match status" value="1"/>
</dbReference>
<evidence type="ECO:0000313" key="4">
    <source>
        <dbReference type="EMBL" id="MFC0223876.1"/>
    </source>
</evidence>
<evidence type="ECO:0000259" key="3">
    <source>
        <dbReference type="PROSITE" id="PS50110"/>
    </source>
</evidence>
<dbReference type="SMART" id="SM00448">
    <property type="entry name" value="REC"/>
    <property type="match status" value="1"/>
</dbReference>
<keyword evidence="1 2" id="KW-0597">Phosphoprotein</keyword>
<protein>
    <submittedName>
        <fullName evidence="4">Response regulator</fullName>
    </submittedName>
</protein>
<dbReference type="Proteomes" id="UP001589698">
    <property type="component" value="Unassembled WGS sequence"/>
</dbReference>
<dbReference type="EMBL" id="JBHLXH010000002">
    <property type="protein sequence ID" value="MFC0223876.1"/>
    <property type="molecule type" value="Genomic_DNA"/>
</dbReference>